<keyword evidence="1" id="KW-0812">Transmembrane</keyword>
<keyword evidence="5" id="KW-1185">Reference proteome</keyword>
<keyword evidence="1" id="KW-0472">Membrane</keyword>
<dbReference type="Pfam" id="PF16080">
    <property type="entry name" value="Phage_holin_2_3"/>
    <property type="match status" value="1"/>
</dbReference>
<evidence type="ECO:0000313" key="4">
    <source>
        <dbReference type="Proteomes" id="UP000294619"/>
    </source>
</evidence>
<dbReference type="EMBL" id="VDGV01000154">
    <property type="protein sequence ID" value="TNG87520.1"/>
    <property type="molecule type" value="Genomic_DNA"/>
</dbReference>
<evidence type="ECO:0000313" key="5">
    <source>
        <dbReference type="Proteomes" id="UP000305526"/>
    </source>
</evidence>
<name>A0A4V2W2A3_9PAST</name>
<dbReference type="AlphaFoldDB" id="A0A4V2W2A3"/>
<evidence type="ECO:0000256" key="1">
    <source>
        <dbReference type="SAM" id="Phobius"/>
    </source>
</evidence>
<gene>
    <name evidence="2" type="ORF">EDC16_105188</name>
    <name evidence="3" type="ORF">FHQ21_11975</name>
</gene>
<dbReference type="Proteomes" id="UP000294619">
    <property type="component" value="Unassembled WGS sequence"/>
</dbReference>
<reference evidence="2 4" key="1">
    <citation type="submission" date="2019-03" db="EMBL/GenBank/DDBJ databases">
        <title>Genomic Encyclopedia of Type Strains, Phase IV (KMG-IV): sequencing the most valuable type-strain genomes for metagenomic binning, comparative biology and taxonomic classification.</title>
        <authorList>
            <person name="Goeker M."/>
        </authorList>
    </citation>
    <scope>NUCLEOTIDE SEQUENCE [LARGE SCALE GENOMIC DNA]</scope>
    <source>
        <strain evidence="2 4">DSM 28140</strain>
    </source>
</reference>
<reference evidence="3 5" key="2">
    <citation type="submission" date="2019-05" db="EMBL/GenBank/DDBJ databases">
        <title>Pasteurellaceae isolates from reptiles.</title>
        <authorList>
            <person name="Bojesen A.M."/>
            <person name="Lund E."/>
        </authorList>
    </citation>
    <scope>NUCLEOTIDE SEQUENCE [LARGE SCALE GENOMIC DNA]</scope>
    <source>
        <strain evidence="3 5">ELNT2x</strain>
    </source>
</reference>
<protein>
    <submittedName>
        <fullName evidence="2">Holin family HP1 protein</fullName>
    </submittedName>
</protein>
<feature type="transmembrane region" description="Helical" evidence="1">
    <location>
        <begin position="28"/>
        <end position="47"/>
    </location>
</feature>
<dbReference type="Proteomes" id="UP000305526">
    <property type="component" value="Unassembled WGS sequence"/>
</dbReference>
<accession>A0A4V2W2A3</accession>
<dbReference type="InterPro" id="IPR032118">
    <property type="entry name" value="Phage_holin_HP1"/>
</dbReference>
<evidence type="ECO:0000313" key="3">
    <source>
        <dbReference type="EMBL" id="TNG87520.1"/>
    </source>
</evidence>
<evidence type="ECO:0000313" key="2">
    <source>
        <dbReference type="EMBL" id="TCV87269.1"/>
    </source>
</evidence>
<organism evidence="2 4">
    <name type="scientific">Testudinibacter aquarius</name>
    <dbReference type="NCBI Taxonomy" id="1524974"/>
    <lineage>
        <taxon>Bacteria</taxon>
        <taxon>Pseudomonadati</taxon>
        <taxon>Pseudomonadota</taxon>
        <taxon>Gammaproteobacteria</taxon>
        <taxon>Pasteurellales</taxon>
        <taxon>Pasteurellaceae</taxon>
        <taxon>Testudinibacter</taxon>
    </lineage>
</organism>
<keyword evidence="1" id="KW-1133">Transmembrane helix</keyword>
<dbReference type="RefSeq" id="WP_132966781.1">
    <property type="nucleotide sequence ID" value="NZ_LEKL01000064.1"/>
</dbReference>
<dbReference type="EMBL" id="SMCP01000005">
    <property type="protein sequence ID" value="TCV87269.1"/>
    <property type="molecule type" value="Genomic_DNA"/>
</dbReference>
<sequence>MYRDPGTTGLSYWGAFIATVSGYSWHEWASIFGITFGFLTWFTNWYYKRKEYQLRLRELELRIINERKQKYEKQS</sequence>
<proteinExistence type="predicted"/>
<comment type="caution">
    <text evidence="2">The sequence shown here is derived from an EMBL/GenBank/DDBJ whole genome shotgun (WGS) entry which is preliminary data.</text>
</comment>